<dbReference type="Proteomes" id="UP000016638">
    <property type="component" value="Unassembled WGS sequence"/>
</dbReference>
<reference evidence="10 11" key="1">
    <citation type="submission" date="2013-08" db="EMBL/GenBank/DDBJ databases">
        <authorList>
            <person name="Durkin A.S."/>
            <person name="Haft D.R."/>
            <person name="McCorrison J."/>
            <person name="Torralba M."/>
            <person name="Gillis M."/>
            <person name="Haft D.H."/>
            <person name="Methe B."/>
            <person name="Sutton G."/>
            <person name="Nelson K.E."/>
        </authorList>
    </citation>
    <scope>NUCLEOTIDE SEQUENCE [LARGE SCALE GENOMIC DNA]</scope>
    <source>
        <strain evidence="10 11">F0195</strain>
    </source>
</reference>
<organism evidence="10 11">
    <name type="scientific">Olsenella profusa F0195</name>
    <dbReference type="NCBI Taxonomy" id="1125712"/>
    <lineage>
        <taxon>Bacteria</taxon>
        <taxon>Bacillati</taxon>
        <taxon>Actinomycetota</taxon>
        <taxon>Coriobacteriia</taxon>
        <taxon>Coriobacteriales</taxon>
        <taxon>Atopobiaceae</taxon>
        <taxon>Olsenella</taxon>
    </lineage>
</organism>
<comment type="pathway">
    <text evidence="1 8">Amino-acid biosynthesis; L-histidine biosynthesis; L-histidine from 5-phospho-alpha-D-ribose 1-diphosphate: step 8/9.</text>
</comment>
<dbReference type="PANTHER" id="PTHR21039">
    <property type="entry name" value="HISTIDINOL PHOSPHATASE-RELATED"/>
    <property type="match status" value="1"/>
</dbReference>
<proteinExistence type="inferred from homology"/>
<evidence type="ECO:0000313" key="10">
    <source>
        <dbReference type="EMBL" id="ERL06801.1"/>
    </source>
</evidence>
<dbReference type="EC" id="3.1.3.15" evidence="3 8"/>
<evidence type="ECO:0000256" key="8">
    <source>
        <dbReference type="RuleBase" id="RU366003"/>
    </source>
</evidence>
<dbReference type="InterPro" id="IPR004013">
    <property type="entry name" value="PHP_dom"/>
</dbReference>
<comment type="caution">
    <text evidence="10">The sequence shown here is derived from an EMBL/GenBank/DDBJ whole genome shotgun (WGS) entry which is preliminary data.</text>
</comment>
<keyword evidence="11" id="KW-1185">Reference proteome</keyword>
<dbReference type="GO" id="GO:0000105">
    <property type="term" value="P:L-histidine biosynthetic process"/>
    <property type="evidence" value="ECO:0007669"/>
    <property type="project" value="UniProtKB-UniRule"/>
</dbReference>
<dbReference type="EMBL" id="AWEZ01000062">
    <property type="protein sequence ID" value="ERL06801.1"/>
    <property type="molecule type" value="Genomic_DNA"/>
</dbReference>
<evidence type="ECO:0000259" key="9">
    <source>
        <dbReference type="Pfam" id="PF02811"/>
    </source>
</evidence>
<dbReference type="PATRIC" id="fig|1125712.3.peg.1991"/>
<name>U2V2A7_9ACTN</name>
<evidence type="ECO:0000256" key="7">
    <source>
        <dbReference type="ARBA" id="ARBA00049158"/>
    </source>
</evidence>
<evidence type="ECO:0000256" key="3">
    <source>
        <dbReference type="ARBA" id="ARBA00013085"/>
    </source>
</evidence>
<evidence type="ECO:0000256" key="6">
    <source>
        <dbReference type="ARBA" id="ARBA00023102"/>
    </source>
</evidence>
<keyword evidence="5 8" id="KW-0378">Hydrolase</keyword>
<dbReference type="UniPathway" id="UPA00031">
    <property type="reaction ID" value="UER00013"/>
</dbReference>
<dbReference type="InterPro" id="IPR010140">
    <property type="entry name" value="Histidinol_P_phosphatase_HisJ"/>
</dbReference>
<dbReference type="AlphaFoldDB" id="U2V2A7"/>
<evidence type="ECO:0000313" key="11">
    <source>
        <dbReference type="Proteomes" id="UP000016638"/>
    </source>
</evidence>
<keyword evidence="4 8" id="KW-0028">Amino-acid biosynthesis</keyword>
<gene>
    <name evidence="10" type="ORF">HMPREF1316_0569</name>
</gene>
<dbReference type="STRING" id="1125712.HMPREF1316_0569"/>
<dbReference type="Gene3D" id="3.20.20.140">
    <property type="entry name" value="Metal-dependent hydrolases"/>
    <property type="match status" value="1"/>
</dbReference>
<dbReference type="SUPFAM" id="SSF89550">
    <property type="entry name" value="PHP domain-like"/>
    <property type="match status" value="1"/>
</dbReference>
<comment type="similarity">
    <text evidence="2 8">Belongs to the PHP hydrolase family. HisK subfamily.</text>
</comment>
<dbReference type="NCBIfam" id="TIGR01856">
    <property type="entry name" value="hisJ_fam"/>
    <property type="match status" value="1"/>
</dbReference>
<accession>U2V2A7</accession>
<feature type="domain" description="PHP" evidence="9">
    <location>
        <begin position="51"/>
        <end position="237"/>
    </location>
</feature>
<evidence type="ECO:0000256" key="4">
    <source>
        <dbReference type="ARBA" id="ARBA00022605"/>
    </source>
</evidence>
<dbReference type="PANTHER" id="PTHR21039:SF0">
    <property type="entry name" value="HISTIDINOL-PHOSPHATASE"/>
    <property type="match status" value="1"/>
</dbReference>
<evidence type="ECO:0000256" key="1">
    <source>
        <dbReference type="ARBA" id="ARBA00004970"/>
    </source>
</evidence>
<dbReference type="GO" id="GO:0005737">
    <property type="term" value="C:cytoplasm"/>
    <property type="evidence" value="ECO:0007669"/>
    <property type="project" value="TreeGrafter"/>
</dbReference>
<evidence type="ECO:0000256" key="5">
    <source>
        <dbReference type="ARBA" id="ARBA00022801"/>
    </source>
</evidence>
<sequence length="319" mass="35762">MWAPLDVCVGCVFANANWADVTRGAPYVRFGRYHLGIDPYVTGEAMLKANYHTHTVLCDGTDTAEEMVRQALDLGFEHLGFSGHMDPDIHMDWPSYVAEMDRMKARYGDRLDILMGVELDNAYDPACCPGAEYVIGSTHFLPVETEVPMSVDNTPGMLETLCREFYDGDWYALVRSYYDFEAQVHDRTNCSFVGHFDLVTRFNDQMRAFDETDPRYLTPALEAMEHLVRQGVPFEINCGAYNRGRKEELYPRRELLRALHGFGGEILINSDAHQRELLDGGFDVAVGAAITSGFTHVNILAHDAMGGVGMRQLALDALA</sequence>
<dbReference type="eggNOG" id="COG1387">
    <property type="taxonomic scope" value="Bacteria"/>
</dbReference>
<comment type="catalytic activity">
    <reaction evidence="7 8">
        <text>L-histidinol phosphate + H2O = L-histidinol + phosphate</text>
        <dbReference type="Rhea" id="RHEA:14465"/>
        <dbReference type="ChEBI" id="CHEBI:15377"/>
        <dbReference type="ChEBI" id="CHEBI:43474"/>
        <dbReference type="ChEBI" id="CHEBI:57699"/>
        <dbReference type="ChEBI" id="CHEBI:57980"/>
        <dbReference type="EC" id="3.1.3.15"/>
    </reaction>
</comment>
<evidence type="ECO:0000256" key="2">
    <source>
        <dbReference type="ARBA" id="ARBA00009152"/>
    </source>
</evidence>
<dbReference type="GO" id="GO:0004401">
    <property type="term" value="F:histidinol-phosphatase activity"/>
    <property type="evidence" value="ECO:0007669"/>
    <property type="project" value="UniProtKB-UniRule"/>
</dbReference>
<dbReference type="Pfam" id="PF02811">
    <property type="entry name" value="PHP"/>
    <property type="match status" value="1"/>
</dbReference>
<dbReference type="InterPro" id="IPR016195">
    <property type="entry name" value="Pol/histidinol_Pase-like"/>
</dbReference>
<keyword evidence="6 8" id="KW-0368">Histidine biosynthesis</keyword>
<protein>
    <recommendedName>
        <fullName evidence="3 8">Histidinol-phosphatase</fullName>
        <shortName evidence="8">HolPase</shortName>
        <ecNumber evidence="3 8">3.1.3.15</ecNumber>
    </recommendedName>
</protein>